<proteinExistence type="predicted"/>
<dbReference type="EMBL" id="GGEC01004256">
    <property type="protein sequence ID" value="MBW84739.1"/>
    <property type="molecule type" value="Transcribed_RNA"/>
</dbReference>
<sequence>MKNYTVMQHSAPTASRHRGDKENKQPALQPCFHNTKTTRKNKKCTLLWPTRPVQN</sequence>
<organism evidence="2">
    <name type="scientific">Rhizophora mucronata</name>
    <name type="common">Asiatic mangrove</name>
    <dbReference type="NCBI Taxonomy" id="61149"/>
    <lineage>
        <taxon>Eukaryota</taxon>
        <taxon>Viridiplantae</taxon>
        <taxon>Streptophyta</taxon>
        <taxon>Embryophyta</taxon>
        <taxon>Tracheophyta</taxon>
        <taxon>Spermatophyta</taxon>
        <taxon>Magnoliopsida</taxon>
        <taxon>eudicotyledons</taxon>
        <taxon>Gunneridae</taxon>
        <taxon>Pentapetalae</taxon>
        <taxon>rosids</taxon>
        <taxon>fabids</taxon>
        <taxon>Malpighiales</taxon>
        <taxon>Rhizophoraceae</taxon>
        <taxon>Rhizophora</taxon>
    </lineage>
</organism>
<feature type="compositionally biased region" description="Polar residues" evidence="1">
    <location>
        <begin position="1"/>
        <end position="13"/>
    </location>
</feature>
<feature type="region of interest" description="Disordered" evidence="1">
    <location>
        <begin position="1"/>
        <end position="28"/>
    </location>
</feature>
<evidence type="ECO:0000313" key="2">
    <source>
        <dbReference type="EMBL" id="MBW84739.1"/>
    </source>
</evidence>
<evidence type="ECO:0000256" key="1">
    <source>
        <dbReference type="SAM" id="MobiDB-lite"/>
    </source>
</evidence>
<dbReference type="AlphaFoldDB" id="A0A2P2IU34"/>
<reference evidence="2" key="1">
    <citation type="submission" date="2018-02" db="EMBL/GenBank/DDBJ databases">
        <title>Rhizophora mucronata_Transcriptome.</title>
        <authorList>
            <person name="Meera S.P."/>
            <person name="Sreeshan A."/>
            <person name="Augustine A."/>
        </authorList>
    </citation>
    <scope>NUCLEOTIDE SEQUENCE</scope>
    <source>
        <tissue evidence="2">Leaf</tissue>
    </source>
</reference>
<protein>
    <submittedName>
        <fullName evidence="2">Uncharacterized protein</fullName>
    </submittedName>
</protein>
<name>A0A2P2IU34_RHIMU</name>
<accession>A0A2P2IU34</accession>